<sequence>MDNKSGWCVRQDLEIEISERQLFKDFLGLGAEHAAYYVPHPSQILDVRTKENPGVQSPWSLTDPVDGNRWRKLVKGKRVMSLPLWMYCDDTSGNVSKKWNEHNSFLFTLAGLSREQSSKEYNVHFLCTSNLAPPLEMMDGVVAQLELAQDQGIWAWDCHLKEMVLIFPAILALLGDNPMQSSDAQAEAASAPQGPQDSGAESMEDSGDDIASDISNADSIPQSTAKARRRTVKESMGVMVKRIRSFLRVGHLRNHAESEAKLKSYFTLASEVGNKTALKKAKTESGIKDTIQEHFTDKLFAAYKGKFGNQRQESVDAALKLLPDKIVSPVWRIKGLDPHQDMPVEILHVVLLGFIKYFWRDLIQNDLKGKDSLKELLIQRLSSFNVSGLGISSLNGKTLVQYAGSLTGRDFRHIAQAAPFVIYDMVTSEKLAAWVSLSKLVPLVWQPVIQDLNSHVQLLKHEINVFLLRTAQWATRWFNKPKFHLLLHLPAHIRCFGPAILFATEAFESFNAVIRAKSVHSNRQAPSQDIGKAFAQGNRIRHLLSGGFFVPRHLEDDAVEWPSQNSWCQAGPAVRRLLLGDNIAMSYLGIPSLEASCESKKGRCTGPGPKVLYPQTLTGLKLPHLLRPPQTPPLPQFKTAADVVLLNGDKCVVGQHVVIQPTASIAPSIAIVREIVQQVGSKCELQGEPDGILLQTAQVVGTSEKLEVPHLLAIDHWTFAPLQNILCTINTQHDCECHNCGATGMRYVYQERAPTANQVAVIQHRQQPQDRLLNLNQMRDAIHL</sequence>
<evidence type="ECO:0000313" key="2">
    <source>
        <dbReference type="EMBL" id="KAF8886594.1"/>
    </source>
</evidence>
<feature type="region of interest" description="Disordered" evidence="1">
    <location>
        <begin position="182"/>
        <end position="232"/>
    </location>
</feature>
<dbReference type="AlphaFoldDB" id="A0A9P5NI94"/>
<reference evidence="2" key="1">
    <citation type="submission" date="2020-11" db="EMBL/GenBank/DDBJ databases">
        <authorList>
            <consortium name="DOE Joint Genome Institute"/>
            <person name="Ahrendt S."/>
            <person name="Riley R."/>
            <person name="Andreopoulos W."/>
            <person name="LaButti K."/>
            <person name="Pangilinan J."/>
            <person name="Ruiz-duenas F.J."/>
            <person name="Barrasa J.M."/>
            <person name="Sanchez-Garcia M."/>
            <person name="Camarero S."/>
            <person name="Miyauchi S."/>
            <person name="Serrano A."/>
            <person name="Linde D."/>
            <person name="Babiker R."/>
            <person name="Drula E."/>
            <person name="Ayuso-Fernandez I."/>
            <person name="Pacheco R."/>
            <person name="Padilla G."/>
            <person name="Ferreira P."/>
            <person name="Barriuso J."/>
            <person name="Kellner H."/>
            <person name="Castanera R."/>
            <person name="Alfaro M."/>
            <person name="Ramirez L."/>
            <person name="Pisabarro A.G."/>
            <person name="Kuo A."/>
            <person name="Tritt A."/>
            <person name="Lipzen A."/>
            <person name="He G."/>
            <person name="Yan M."/>
            <person name="Ng V."/>
            <person name="Cullen D."/>
            <person name="Martin F."/>
            <person name="Rosso M.-N."/>
            <person name="Henrissat B."/>
            <person name="Hibbett D."/>
            <person name="Martinez A.T."/>
            <person name="Grigoriev I.V."/>
        </authorList>
    </citation>
    <scope>NUCLEOTIDE SEQUENCE</scope>
    <source>
        <strain evidence="2">AH 44721</strain>
    </source>
</reference>
<comment type="caution">
    <text evidence="2">The sequence shown here is derived from an EMBL/GenBank/DDBJ whole genome shotgun (WGS) entry which is preliminary data.</text>
</comment>
<gene>
    <name evidence="2" type="ORF">CPB84DRAFT_1749908</name>
</gene>
<feature type="compositionally biased region" description="Low complexity" evidence="1">
    <location>
        <begin position="182"/>
        <end position="193"/>
    </location>
</feature>
<evidence type="ECO:0000313" key="3">
    <source>
        <dbReference type="Proteomes" id="UP000724874"/>
    </source>
</evidence>
<organism evidence="2 3">
    <name type="scientific">Gymnopilus junonius</name>
    <name type="common">Spectacular rustgill mushroom</name>
    <name type="synonym">Gymnopilus spectabilis subsp. junonius</name>
    <dbReference type="NCBI Taxonomy" id="109634"/>
    <lineage>
        <taxon>Eukaryota</taxon>
        <taxon>Fungi</taxon>
        <taxon>Dikarya</taxon>
        <taxon>Basidiomycota</taxon>
        <taxon>Agaricomycotina</taxon>
        <taxon>Agaricomycetes</taxon>
        <taxon>Agaricomycetidae</taxon>
        <taxon>Agaricales</taxon>
        <taxon>Agaricineae</taxon>
        <taxon>Hymenogastraceae</taxon>
        <taxon>Gymnopilus</taxon>
    </lineage>
</organism>
<accession>A0A9P5NI94</accession>
<protein>
    <submittedName>
        <fullName evidence="2">Uncharacterized protein</fullName>
    </submittedName>
</protein>
<dbReference type="EMBL" id="JADNYJ010000095">
    <property type="protein sequence ID" value="KAF8886594.1"/>
    <property type="molecule type" value="Genomic_DNA"/>
</dbReference>
<name>A0A9P5NI94_GYMJU</name>
<proteinExistence type="predicted"/>
<dbReference type="PANTHER" id="PTHR31912">
    <property type="entry name" value="IP13529P"/>
    <property type="match status" value="1"/>
</dbReference>
<evidence type="ECO:0000256" key="1">
    <source>
        <dbReference type="SAM" id="MobiDB-lite"/>
    </source>
</evidence>
<dbReference type="OrthoDB" id="2246127at2759"/>
<dbReference type="PANTHER" id="PTHR31912:SF34">
    <property type="entry name" value="NOTOCHORD-RELATED PROTEIN"/>
    <property type="match status" value="1"/>
</dbReference>
<dbReference type="Proteomes" id="UP000724874">
    <property type="component" value="Unassembled WGS sequence"/>
</dbReference>
<keyword evidence="3" id="KW-1185">Reference proteome</keyword>
<feature type="compositionally biased region" description="Acidic residues" evidence="1">
    <location>
        <begin position="202"/>
        <end position="211"/>
    </location>
</feature>